<comment type="caution">
    <text evidence="2">The sequence shown here is derived from an EMBL/GenBank/DDBJ whole genome shotgun (WGS) entry which is preliminary data.</text>
</comment>
<reference evidence="2" key="1">
    <citation type="submission" date="2021-01" db="EMBL/GenBank/DDBJ databases">
        <authorList>
            <consortium name="Genoscope - CEA"/>
            <person name="William W."/>
        </authorList>
    </citation>
    <scope>NUCLEOTIDE SEQUENCE</scope>
</reference>
<organism evidence="2 3">
    <name type="scientific">Paramecium octaurelia</name>
    <dbReference type="NCBI Taxonomy" id="43137"/>
    <lineage>
        <taxon>Eukaryota</taxon>
        <taxon>Sar</taxon>
        <taxon>Alveolata</taxon>
        <taxon>Ciliophora</taxon>
        <taxon>Intramacronucleata</taxon>
        <taxon>Oligohymenophorea</taxon>
        <taxon>Peniculida</taxon>
        <taxon>Parameciidae</taxon>
        <taxon>Paramecium</taxon>
    </lineage>
</organism>
<evidence type="ECO:0000313" key="3">
    <source>
        <dbReference type="Proteomes" id="UP000683925"/>
    </source>
</evidence>
<keyword evidence="3" id="KW-1185">Reference proteome</keyword>
<dbReference type="EMBL" id="CAJJDP010000105">
    <property type="protein sequence ID" value="CAD8193815.1"/>
    <property type="molecule type" value="Genomic_DNA"/>
</dbReference>
<keyword evidence="1" id="KW-0812">Transmembrane</keyword>
<feature type="transmembrane region" description="Helical" evidence="1">
    <location>
        <begin position="36"/>
        <end position="56"/>
    </location>
</feature>
<keyword evidence="1" id="KW-1133">Transmembrane helix</keyword>
<accession>A0A8S1X009</accession>
<evidence type="ECO:0000313" key="2">
    <source>
        <dbReference type="EMBL" id="CAD8193815.1"/>
    </source>
</evidence>
<keyword evidence="1" id="KW-0472">Membrane</keyword>
<evidence type="ECO:0000256" key="1">
    <source>
        <dbReference type="SAM" id="Phobius"/>
    </source>
</evidence>
<protein>
    <recommendedName>
        <fullName evidence="4">Transmembrane protein</fullName>
    </recommendedName>
</protein>
<sequence>MIQLSKDSYFCYLYKNPLLNEFKRLFQANNFNYDQIIIYLLLLLLIITTLFLVYHVNKFQYQAQIFLKFFQLNQFSCTNQKQDWIEVLNQMAGVRNNGHQRPKNVYNVLQILKEVHLLKFNVGIQTHYFVF</sequence>
<proteinExistence type="predicted"/>
<gene>
    <name evidence="2" type="ORF">POCTA_138.1.T1050128</name>
</gene>
<dbReference type="AlphaFoldDB" id="A0A8S1X009"/>
<evidence type="ECO:0008006" key="4">
    <source>
        <dbReference type="Google" id="ProtNLM"/>
    </source>
</evidence>
<name>A0A8S1X009_PAROT</name>
<dbReference type="Proteomes" id="UP000683925">
    <property type="component" value="Unassembled WGS sequence"/>
</dbReference>